<keyword evidence="3" id="KW-0813">Transport</keyword>
<feature type="transmembrane region" description="Helical" evidence="7">
    <location>
        <begin position="322"/>
        <end position="346"/>
    </location>
</feature>
<feature type="transmembrane region" description="Helical" evidence="7">
    <location>
        <begin position="12"/>
        <end position="34"/>
    </location>
</feature>
<evidence type="ECO:0000313" key="10">
    <source>
        <dbReference type="Proteomes" id="UP000813461"/>
    </source>
</evidence>
<comment type="caution">
    <text evidence="9">The sequence shown here is derived from an EMBL/GenBank/DDBJ whole genome shotgun (WGS) entry which is preliminary data.</text>
</comment>
<dbReference type="GO" id="GO:0016020">
    <property type="term" value="C:membrane"/>
    <property type="evidence" value="ECO:0007669"/>
    <property type="project" value="UniProtKB-SubCell"/>
</dbReference>
<feature type="transmembrane region" description="Helical" evidence="7">
    <location>
        <begin position="352"/>
        <end position="380"/>
    </location>
</feature>
<evidence type="ECO:0000256" key="3">
    <source>
        <dbReference type="ARBA" id="ARBA00022448"/>
    </source>
</evidence>
<feature type="transmembrane region" description="Helical" evidence="7">
    <location>
        <begin position="46"/>
        <end position="69"/>
    </location>
</feature>
<evidence type="ECO:0000256" key="5">
    <source>
        <dbReference type="ARBA" id="ARBA00022989"/>
    </source>
</evidence>
<keyword evidence="6 7" id="KW-0472">Membrane</keyword>
<protein>
    <submittedName>
        <fullName evidence="9">General substrate transporter</fullName>
    </submittedName>
</protein>
<evidence type="ECO:0000256" key="6">
    <source>
        <dbReference type="ARBA" id="ARBA00023136"/>
    </source>
</evidence>
<feature type="transmembrane region" description="Helical" evidence="7">
    <location>
        <begin position="257"/>
        <end position="275"/>
    </location>
</feature>
<dbReference type="PANTHER" id="PTHR48022:SF80">
    <property type="entry name" value="SUGAR TRANSPORTER, PUTATIVE (AFU_ORTHOLOGUE AFUA_3G12170)-RELATED"/>
    <property type="match status" value="1"/>
</dbReference>
<evidence type="ECO:0000256" key="4">
    <source>
        <dbReference type="ARBA" id="ARBA00022692"/>
    </source>
</evidence>
<dbReference type="PANTHER" id="PTHR48022">
    <property type="entry name" value="PLASTIDIC GLUCOSE TRANSPORTER 4"/>
    <property type="match status" value="1"/>
</dbReference>
<name>A0A8K0QWJ1_9PLEO</name>
<dbReference type="Proteomes" id="UP000813461">
    <property type="component" value="Unassembled WGS sequence"/>
</dbReference>
<dbReference type="GO" id="GO:0005351">
    <property type="term" value="F:carbohydrate:proton symporter activity"/>
    <property type="evidence" value="ECO:0007669"/>
    <property type="project" value="TreeGrafter"/>
</dbReference>
<reference evidence="9" key="1">
    <citation type="journal article" date="2021" name="Nat. Commun.">
        <title>Genetic determinants of endophytism in the Arabidopsis root mycobiome.</title>
        <authorList>
            <person name="Mesny F."/>
            <person name="Miyauchi S."/>
            <person name="Thiergart T."/>
            <person name="Pickel B."/>
            <person name="Atanasova L."/>
            <person name="Karlsson M."/>
            <person name="Huettel B."/>
            <person name="Barry K.W."/>
            <person name="Haridas S."/>
            <person name="Chen C."/>
            <person name="Bauer D."/>
            <person name="Andreopoulos W."/>
            <person name="Pangilinan J."/>
            <person name="LaButti K."/>
            <person name="Riley R."/>
            <person name="Lipzen A."/>
            <person name="Clum A."/>
            <person name="Drula E."/>
            <person name="Henrissat B."/>
            <person name="Kohler A."/>
            <person name="Grigoriev I.V."/>
            <person name="Martin F.M."/>
            <person name="Hacquard S."/>
        </authorList>
    </citation>
    <scope>NUCLEOTIDE SEQUENCE</scope>
    <source>
        <strain evidence="9">MPI-SDFR-AT-0120</strain>
    </source>
</reference>
<dbReference type="SUPFAM" id="SSF103473">
    <property type="entry name" value="MFS general substrate transporter"/>
    <property type="match status" value="1"/>
</dbReference>
<dbReference type="InterPro" id="IPR050360">
    <property type="entry name" value="MFS_Sugar_Transporters"/>
</dbReference>
<keyword evidence="10" id="KW-1185">Reference proteome</keyword>
<keyword evidence="5 7" id="KW-1133">Transmembrane helix</keyword>
<feature type="transmembrane region" description="Helical" evidence="7">
    <location>
        <begin position="134"/>
        <end position="155"/>
    </location>
</feature>
<dbReference type="InterPro" id="IPR020846">
    <property type="entry name" value="MFS_dom"/>
</dbReference>
<feature type="transmembrane region" description="Helical" evidence="7">
    <location>
        <begin position="422"/>
        <end position="441"/>
    </location>
</feature>
<dbReference type="Pfam" id="PF00083">
    <property type="entry name" value="Sugar_tr"/>
    <property type="match status" value="1"/>
</dbReference>
<proteinExistence type="inferred from homology"/>
<comment type="subcellular location">
    <subcellularLocation>
        <location evidence="1">Membrane</location>
        <topology evidence="1">Multi-pass membrane protein</topology>
    </subcellularLocation>
</comment>
<feature type="domain" description="Major facilitator superfamily (MFS) profile" evidence="8">
    <location>
        <begin position="9"/>
        <end position="445"/>
    </location>
</feature>
<organism evidence="9 10">
    <name type="scientific">Paraphoma chrysanthemicola</name>
    <dbReference type="NCBI Taxonomy" id="798071"/>
    <lineage>
        <taxon>Eukaryota</taxon>
        <taxon>Fungi</taxon>
        <taxon>Dikarya</taxon>
        <taxon>Ascomycota</taxon>
        <taxon>Pezizomycotina</taxon>
        <taxon>Dothideomycetes</taxon>
        <taxon>Pleosporomycetidae</taxon>
        <taxon>Pleosporales</taxon>
        <taxon>Pleosporineae</taxon>
        <taxon>Phaeosphaeriaceae</taxon>
        <taxon>Paraphoma</taxon>
    </lineage>
</organism>
<dbReference type="OrthoDB" id="6612291at2759"/>
<sequence>MGRAYTWRCAIIASFGCVLYGYDSIIIASTFAQAGFLETFKPDATILGAFVSTYFAGTGLALPIGAYLCDKIGRRYTILCGAILGVIAGIMQAAASANALFFVGRIIGGAAVALSLVPVSIYQAEIAPPELRGAMVALQLTSLCAAGALGAWVGYATNFSSNISFAWRFPLALQAFPALLLILGVWFIPFSPRWLMMKKRNDEAKVVLQRLHSDHQDPLFWEKEYYQIRSQLNQDETEQSHRKWHQMFTDKKERKRLLIAVLAIVSGQSIGAQTIQQYQSVLYIGLGFQLRTILLMTGVFQLCLVAGGILCIVAIDRVGRRIMFLSGLAGTSVLLALFVVCTKYYGQTQDKAWARAGVAVIMLFAFWFGATYLCTPWTYATEVLPTRIRAPGAMFASFLGTCVTIIFSQTSPLAVEALTWKYAFIFIGCNIACFPVVYFYFPETKNLTLEEVNVLFGERVELSYDDVSKVEGREIIEVK</sequence>
<dbReference type="PROSITE" id="PS50850">
    <property type="entry name" value="MFS"/>
    <property type="match status" value="1"/>
</dbReference>
<accession>A0A8K0QWJ1</accession>
<dbReference type="InterPro" id="IPR036259">
    <property type="entry name" value="MFS_trans_sf"/>
</dbReference>
<gene>
    <name evidence="9" type="ORF">FB567DRAFT_596977</name>
</gene>
<evidence type="ECO:0000256" key="1">
    <source>
        <dbReference type="ARBA" id="ARBA00004141"/>
    </source>
</evidence>
<feature type="transmembrane region" description="Helical" evidence="7">
    <location>
        <begin position="392"/>
        <end position="410"/>
    </location>
</feature>
<feature type="transmembrane region" description="Helical" evidence="7">
    <location>
        <begin position="101"/>
        <end position="122"/>
    </location>
</feature>
<comment type="similarity">
    <text evidence="2">Belongs to the major facilitator superfamily. Sugar transporter (TC 2.A.1.1) family.</text>
</comment>
<dbReference type="FunFam" id="1.20.1250.20:FF:000134">
    <property type="entry name" value="MFS sugar transporter protein"/>
    <property type="match status" value="1"/>
</dbReference>
<feature type="transmembrane region" description="Helical" evidence="7">
    <location>
        <begin position="167"/>
        <end position="190"/>
    </location>
</feature>
<keyword evidence="4 7" id="KW-0812">Transmembrane</keyword>
<dbReference type="EMBL" id="JAGMVJ010000020">
    <property type="protein sequence ID" value="KAH7075032.1"/>
    <property type="molecule type" value="Genomic_DNA"/>
</dbReference>
<evidence type="ECO:0000313" key="9">
    <source>
        <dbReference type="EMBL" id="KAH7075032.1"/>
    </source>
</evidence>
<evidence type="ECO:0000259" key="8">
    <source>
        <dbReference type="PROSITE" id="PS50850"/>
    </source>
</evidence>
<dbReference type="AlphaFoldDB" id="A0A8K0QWJ1"/>
<feature type="transmembrane region" description="Helical" evidence="7">
    <location>
        <begin position="76"/>
        <end position="95"/>
    </location>
</feature>
<feature type="transmembrane region" description="Helical" evidence="7">
    <location>
        <begin position="295"/>
        <end position="315"/>
    </location>
</feature>
<dbReference type="InterPro" id="IPR005828">
    <property type="entry name" value="MFS_sugar_transport-like"/>
</dbReference>
<dbReference type="Gene3D" id="1.20.1250.20">
    <property type="entry name" value="MFS general substrate transporter like domains"/>
    <property type="match status" value="1"/>
</dbReference>
<evidence type="ECO:0000256" key="2">
    <source>
        <dbReference type="ARBA" id="ARBA00010992"/>
    </source>
</evidence>
<evidence type="ECO:0000256" key="7">
    <source>
        <dbReference type="SAM" id="Phobius"/>
    </source>
</evidence>